<gene>
    <name evidence="2" type="ORF">GS601_02670</name>
</gene>
<keyword evidence="3" id="KW-1185">Reference proteome</keyword>
<proteinExistence type="predicted"/>
<keyword evidence="1" id="KW-1133">Transmembrane helix</keyword>
<dbReference type="RefSeq" id="WP_162421700.1">
    <property type="nucleotide sequence ID" value="NZ_WVIE01000002.1"/>
</dbReference>
<dbReference type="AlphaFoldDB" id="A0A8J7Z115"/>
<dbReference type="NCBIfam" id="TIGR04153">
    <property type="entry name" value="cyanosortA_assc"/>
    <property type="match status" value="1"/>
</dbReference>
<keyword evidence="1" id="KW-0472">Membrane</keyword>
<name>A0A8J7Z115_9CYAN</name>
<organism evidence="2 3">
    <name type="scientific">Myxacorys almedinensis A</name>
    <dbReference type="NCBI Taxonomy" id="2690445"/>
    <lineage>
        <taxon>Bacteria</taxon>
        <taxon>Bacillati</taxon>
        <taxon>Cyanobacteriota</taxon>
        <taxon>Cyanophyceae</taxon>
        <taxon>Leptolyngbyales</taxon>
        <taxon>Leptolyngbyaceae</taxon>
        <taxon>Myxacorys</taxon>
        <taxon>Myxacorys almedinensis</taxon>
    </lineage>
</organism>
<feature type="transmembrane region" description="Helical" evidence="1">
    <location>
        <begin position="6"/>
        <end position="27"/>
    </location>
</feature>
<protein>
    <submittedName>
        <fullName evidence="2">Cyanoexosortase A system-associated protein</fullName>
    </submittedName>
</protein>
<keyword evidence="1" id="KW-0812">Transmembrane</keyword>
<accession>A0A8J7Z115</accession>
<comment type="caution">
    <text evidence="2">The sequence shown here is derived from an EMBL/GenBank/DDBJ whole genome shotgun (WGS) entry which is preliminary data.</text>
</comment>
<dbReference type="Proteomes" id="UP000646053">
    <property type="component" value="Unassembled WGS sequence"/>
</dbReference>
<evidence type="ECO:0000256" key="1">
    <source>
        <dbReference type="SAM" id="Phobius"/>
    </source>
</evidence>
<evidence type="ECO:0000313" key="3">
    <source>
        <dbReference type="Proteomes" id="UP000646053"/>
    </source>
</evidence>
<evidence type="ECO:0000313" key="2">
    <source>
        <dbReference type="EMBL" id="NDJ16201.1"/>
    </source>
</evidence>
<dbReference type="InterPro" id="IPR026411">
    <property type="entry name" value="Cyanosort_A_assoc"/>
</dbReference>
<sequence length="226" mass="26160">MNVQRAYFPLIKLTFFGVVLLIAKAIFDPTLGQAVVHQFPDYLPLGNASFLSSHRAIAKDRYHYDNDSFHLDGQSYEYRNNSNDSDLTVDLYYVRQANGDIENYFKAYTLDNEIVIAERPTQKQGKNGFYSLFEHKRKAYLSTCINSRGSSTVTREQFVANRNTYDLQPSRLIPVLVGREEPRDARCLWVTLSMPLEHRSVETVQQQLEAAWNDGYRNWLSQFPSL</sequence>
<dbReference type="EMBL" id="WVIE01000002">
    <property type="protein sequence ID" value="NDJ16201.1"/>
    <property type="molecule type" value="Genomic_DNA"/>
</dbReference>
<reference evidence="2" key="1">
    <citation type="submission" date="2019-12" db="EMBL/GenBank/DDBJ databases">
        <title>High-Quality draft genome sequences of three cyanobacteria isolated from the limestone walls of the Old Cathedral of Coimbra.</title>
        <authorList>
            <person name="Tiago I."/>
            <person name="Soares F."/>
            <person name="Portugal A."/>
        </authorList>
    </citation>
    <scope>NUCLEOTIDE SEQUENCE</scope>
    <source>
        <strain evidence="2">A</strain>
    </source>
</reference>